<feature type="region of interest" description="Disordered" evidence="1">
    <location>
        <begin position="1"/>
        <end position="20"/>
    </location>
</feature>
<dbReference type="Proteomes" id="UP001147747">
    <property type="component" value="Unassembled WGS sequence"/>
</dbReference>
<evidence type="ECO:0000313" key="2">
    <source>
        <dbReference type="EMBL" id="KAJ5414969.1"/>
    </source>
</evidence>
<protein>
    <submittedName>
        <fullName evidence="2">Uncharacterized protein</fullName>
    </submittedName>
</protein>
<evidence type="ECO:0000313" key="3">
    <source>
        <dbReference type="Proteomes" id="UP001147747"/>
    </source>
</evidence>
<evidence type="ECO:0000256" key="1">
    <source>
        <dbReference type="SAM" id="MobiDB-lite"/>
    </source>
</evidence>
<organism evidence="2 3">
    <name type="scientific">Penicillium cosmopolitanum</name>
    <dbReference type="NCBI Taxonomy" id="1131564"/>
    <lineage>
        <taxon>Eukaryota</taxon>
        <taxon>Fungi</taxon>
        <taxon>Dikarya</taxon>
        <taxon>Ascomycota</taxon>
        <taxon>Pezizomycotina</taxon>
        <taxon>Eurotiomycetes</taxon>
        <taxon>Eurotiomycetidae</taxon>
        <taxon>Eurotiales</taxon>
        <taxon>Aspergillaceae</taxon>
        <taxon>Penicillium</taxon>
    </lineage>
</organism>
<sequence>MAARFAASDPGSKEGVAGDKLRGKASLAASNFGATAADNQTCPSDHIETEFQHYNFLLIQLLNIISHGEDEDVSRMISVIRSGASHRQIFDFIKQQPRQPNETK</sequence>
<keyword evidence="3" id="KW-1185">Reference proteome</keyword>
<comment type="caution">
    <text evidence="2">The sequence shown here is derived from an EMBL/GenBank/DDBJ whole genome shotgun (WGS) entry which is preliminary data.</text>
</comment>
<dbReference type="EMBL" id="JAPZBU010000001">
    <property type="protein sequence ID" value="KAJ5414969.1"/>
    <property type="molecule type" value="Genomic_DNA"/>
</dbReference>
<dbReference type="AlphaFoldDB" id="A0A9W9WCK6"/>
<dbReference type="OrthoDB" id="4439444at2759"/>
<dbReference type="GeneID" id="81363694"/>
<gene>
    <name evidence="2" type="ORF">N7509_000067</name>
</gene>
<reference evidence="2" key="1">
    <citation type="submission" date="2022-12" db="EMBL/GenBank/DDBJ databases">
        <authorList>
            <person name="Petersen C."/>
        </authorList>
    </citation>
    <scope>NUCLEOTIDE SEQUENCE</scope>
    <source>
        <strain evidence="2">IBT 29677</strain>
    </source>
</reference>
<dbReference type="RefSeq" id="XP_056494815.1">
    <property type="nucleotide sequence ID" value="XM_056624714.1"/>
</dbReference>
<accession>A0A9W9WCK6</accession>
<name>A0A9W9WCK6_9EURO</name>
<proteinExistence type="predicted"/>
<reference evidence="2" key="2">
    <citation type="journal article" date="2023" name="IMA Fungus">
        <title>Comparative genomic study of the Penicillium genus elucidates a diverse pangenome and 15 lateral gene transfer events.</title>
        <authorList>
            <person name="Petersen C."/>
            <person name="Sorensen T."/>
            <person name="Nielsen M.R."/>
            <person name="Sondergaard T.E."/>
            <person name="Sorensen J.L."/>
            <person name="Fitzpatrick D.A."/>
            <person name="Frisvad J.C."/>
            <person name="Nielsen K.L."/>
        </authorList>
    </citation>
    <scope>NUCLEOTIDE SEQUENCE</scope>
    <source>
        <strain evidence="2">IBT 29677</strain>
    </source>
</reference>